<evidence type="ECO:0000259" key="2">
    <source>
        <dbReference type="PROSITE" id="PS50048"/>
    </source>
</evidence>
<dbReference type="SMART" id="SM00066">
    <property type="entry name" value="GAL4"/>
    <property type="match status" value="1"/>
</dbReference>
<organism evidence="3 4">
    <name type="scientific">Fusarium gaditjirri</name>
    <dbReference type="NCBI Taxonomy" id="282569"/>
    <lineage>
        <taxon>Eukaryota</taxon>
        <taxon>Fungi</taxon>
        <taxon>Dikarya</taxon>
        <taxon>Ascomycota</taxon>
        <taxon>Pezizomycotina</taxon>
        <taxon>Sordariomycetes</taxon>
        <taxon>Hypocreomycetidae</taxon>
        <taxon>Hypocreales</taxon>
        <taxon>Nectriaceae</taxon>
        <taxon>Fusarium</taxon>
        <taxon>Fusarium nisikadoi species complex</taxon>
    </lineage>
</organism>
<dbReference type="AlphaFoldDB" id="A0A8H4WT26"/>
<dbReference type="InterPro" id="IPR001138">
    <property type="entry name" value="Zn2Cys6_DnaBD"/>
</dbReference>
<keyword evidence="1" id="KW-0539">Nucleus</keyword>
<dbReference type="Proteomes" id="UP000604273">
    <property type="component" value="Unassembled WGS sequence"/>
</dbReference>
<dbReference type="GO" id="GO:0008270">
    <property type="term" value="F:zinc ion binding"/>
    <property type="evidence" value="ECO:0007669"/>
    <property type="project" value="InterPro"/>
</dbReference>
<dbReference type="InterPro" id="IPR036864">
    <property type="entry name" value="Zn2-C6_fun-type_DNA-bd_sf"/>
</dbReference>
<protein>
    <recommendedName>
        <fullName evidence="2">Zn(2)-C6 fungal-type domain-containing protein</fullName>
    </recommendedName>
</protein>
<comment type="caution">
    <text evidence="3">The sequence shown here is derived from an EMBL/GenBank/DDBJ whole genome shotgun (WGS) entry which is preliminary data.</text>
</comment>
<keyword evidence="4" id="KW-1185">Reference proteome</keyword>
<accession>A0A8H4WT26</accession>
<dbReference type="OrthoDB" id="4150019at2759"/>
<dbReference type="CDD" id="cd00067">
    <property type="entry name" value="GAL4"/>
    <property type="match status" value="1"/>
</dbReference>
<gene>
    <name evidence="3" type="ORF">FGADI_9245</name>
</gene>
<dbReference type="EMBL" id="JABFAI010000249">
    <property type="protein sequence ID" value="KAF4948961.1"/>
    <property type="molecule type" value="Genomic_DNA"/>
</dbReference>
<dbReference type="PROSITE" id="PS00463">
    <property type="entry name" value="ZN2_CY6_FUNGAL_1"/>
    <property type="match status" value="1"/>
</dbReference>
<dbReference type="Gene3D" id="4.10.240.10">
    <property type="entry name" value="Zn(2)-C6 fungal-type DNA-binding domain"/>
    <property type="match status" value="1"/>
</dbReference>
<name>A0A8H4WT26_9HYPO</name>
<feature type="domain" description="Zn(2)-C6 fungal-type" evidence="2">
    <location>
        <begin position="75"/>
        <end position="109"/>
    </location>
</feature>
<dbReference type="SUPFAM" id="SSF57701">
    <property type="entry name" value="Zn2/Cys6 DNA-binding domain"/>
    <property type="match status" value="1"/>
</dbReference>
<evidence type="ECO:0000256" key="1">
    <source>
        <dbReference type="ARBA" id="ARBA00023242"/>
    </source>
</evidence>
<dbReference type="PROSITE" id="PS50048">
    <property type="entry name" value="ZN2_CY6_FUNGAL_2"/>
    <property type="match status" value="1"/>
</dbReference>
<proteinExistence type="predicted"/>
<sequence length="345" mass="37273">MSFTTFNSYQFDTSNILDAPVVQPSNGNYQFSPFNTCQVPDMAQYRMNSNEDLQEAEESKSSPRPKLGYKRASSACKQCRHRKIRCIASSSDAQARCVSCVRLKKDCSSYLTGQSSTNGSSLVRVARFSPGPDRGSAPYDLAEKSATEDRYLDCIKSSIDPSKIRPTPPVVPASTGIPWADSFAPDMRAPTVAGPVNLSMRSQSLPGWGLRVMGQDPNANTAGFDSTQGVQLSDATAMSQFSTLADMSSPSTSSVSETANPLSQQDLSFPWDSASYALPMRFMSGLSDSADMGDMFVSGGEAVFDFNSSQAHGTHHALPLQVNLAAQGRSQSLPYNGYAVDTYWE</sequence>
<evidence type="ECO:0000313" key="4">
    <source>
        <dbReference type="Proteomes" id="UP000604273"/>
    </source>
</evidence>
<evidence type="ECO:0000313" key="3">
    <source>
        <dbReference type="EMBL" id="KAF4948961.1"/>
    </source>
</evidence>
<reference evidence="3" key="2">
    <citation type="submission" date="2020-05" db="EMBL/GenBank/DDBJ databases">
        <authorList>
            <person name="Kim H.-S."/>
            <person name="Proctor R.H."/>
            <person name="Brown D.W."/>
        </authorList>
    </citation>
    <scope>NUCLEOTIDE SEQUENCE</scope>
    <source>
        <strain evidence="3">NRRL 45417</strain>
    </source>
</reference>
<reference evidence="3" key="1">
    <citation type="journal article" date="2020" name="BMC Genomics">
        <title>Correction to: Identification and distribution of gene clusters required for synthesis of sphingolipid metabolism inhibitors in diverse species of the filamentous fungus Fusarium.</title>
        <authorList>
            <person name="Kim H.S."/>
            <person name="Lohmar J.M."/>
            <person name="Busman M."/>
            <person name="Brown D.W."/>
            <person name="Naumann T.A."/>
            <person name="Divon H.H."/>
            <person name="Lysoe E."/>
            <person name="Uhlig S."/>
            <person name="Proctor R.H."/>
        </authorList>
    </citation>
    <scope>NUCLEOTIDE SEQUENCE</scope>
    <source>
        <strain evidence="3">NRRL 45417</strain>
    </source>
</reference>
<dbReference type="GO" id="GO:0000981">
    <property type="term" value="F:DNA-binding transcription factor activity, RNA polymerase II-specific"/>
    <property type="evidence" value="ECO:0007669"/>
    <property type="project" value="InterPro"/>
</dbReference>